<proteinExistence type="predicted"/>
<accession>A0A5R9IP76</accession>
<dbReference type="OrthoDB" id="9795420at2"/>
<reference evidence="1 2" key="1">
    <citation type="submission" date="2019-05" db="EMBL/GenBank/DDBJ databases">
        <title>Genome sequences of Thalassotalea litorea 1K03283.</title>
        <authorList>
            <person name="Zhang D."/>
        </authorList>
    </citation>
    <scope>NUCLEOTIDE SEQUENCE [LARGE SCALE GENOMIC DNA]</scope>
    <source>
        <strain evidence="1 2">MCCC 1K03283</strain>
    </source>
</reference>
<organism evidence="1 2">
    <name type="scientific">Thalassotalea litorea</name>
    <dbReference type="NCBI Taxonomy" id="2020715"/>
    <lineage>
        <taxon>Bacteria</taxon>
        <taxon>Pseudomonadati</taxon>
        <taxon>Pseudomonadota</taxon>
        <taxon>Gammaproteobacteria</taxon>
        <taxon>Alteromonadales</taxon>
        <taxon>Colwelliaceae</taxon>
        <taxon>Thalassotalea</taxon>
    </lineage>
</organism>
<dbReference type="AlphaFoldDB" id="A0A5R9IP76"/>
<dbReference type="Proteomes" id="UP000307790">
    <property type="component" value="Unassembled WGS sequence"/>
</dbReference>
<name>A0A5R9IP76_9GAMM</name>
<evidence type="ECO:0000313" key="2">
    <source>
        <dbReference type="Proteomes" id="UP000307790"/>
    </source>
</evidence>
<gene>
    <name evidence="1" type="ORF">FE810_09030</name>
</gene>
<sequence>MKSIQRITLKGLRKTYSRISSNGTELRNWKLFSQKQYSNDLIYNTLVRESPCMIGRIGSTEMLAVTNYIGVKSTRSVIDYIKGKSFPWWWEKSTLDQMQNWSGFFPAKEEKLEEFCELMLTDICEVDILGSWLNDEKYLSKQLANAKRVVLEDLEPFFTAAPWTRALTGKKVLVIHPFAEAIKSQYKNRKLLFDNDLLPEFELKTIKAVQSIAGEKTEFIDWFEALEHMKSQMEATDYDICILGCGAYGFPLAAHAKRKGKKAIHLGGVTQLLFGIKGNRWEDYIVWPYKNLFNEHWIRPGKNLKPLDAEKVENACYW</sequence>
<protein>
    <submittedName>
        <fullName evidence="1">Uncharacterized protein</fullName>
    </submittedName>
</protein>
<comment type="caution">
    <text evidence="1">The sequence shown here is derived from an EMBL/GenBank/DDBJ whole genome shotgun (WGS) entry which is preliminary data.</text>
</comment>
<keyword evidence="2" id="KW-1185">Reference proteome</keyword>
<dbReference type="RefSeq" id="WP_138319731.1">
    <property type="nucleotide sequence ID" value="NZ_VCBC01000008.1"/>
</dbReference>
<dbReference type="EMBL" id="VCBC01000008">
    <property type="protein sequence ID" value="TLU65061.1"/>
    <property type="molecule type" value="Genomic_DNA"/>
</dbReference>
<evidence type="ECO:0000313" key="1">
    <source>
        <dbReference type="EMBL" id="TLU65061.1"/>
    </source>
</evidence>